<feature type="transmembrane region" description="Helical" evidence="1">
    <location>
        <begin position="124"/>
        <end position="142"/>
    </location>
</feature>
<name>A0A565AQC3_9BRAS</name>
<comment type="caution">
    <text evidence="2">The sequence shown here is derived from an EMBL/GenBank/DDBJ whole genome shotgun (WGS) entry which is preliminary data.</text>
</comment>
<evidence type="ECO:0000256" key="1">
    <source>
        <dbReference type="SAM" id="Phobius"/>
    </source>
</evidence>
<dbReference type="AlphaFoldDB" id="A0A565AQC3"/>
<dbReference type="Proteomes" id="UP000489600">
    <property type="component" value="Unassembled WGS sequence"/>
</dbReference>
<sequence>MLDWHSVLSQFQVADDDNRDEPNRNDMVDLHSVLSQLQGLLLNSKTQLTFAVSFANLSLLHKPLEEQKEKALKGLRKRMKIARALLWIATVVFFIAFVLGFWIVYPDENPVDPVMLRANIWPRWFTLGLAVVKVAPTMAIVYNRRVEAYLFL</sequence>
<reference evidence="2" key="1">
    <citation type="submission" date="2019-07" db="EMBL/GenBank/DDBJ databases">
        <authorList>
            <person name="Dittberner H."/>
        </authorList>
    </citation>
    <scope>NUCLEOTIDE SEQUENCE [LARGE SCALE GENOMIC DNA]</scope>
</reference>
<proteinExistence type="predicted"/>
<evidence type="ECO:0000313" key="3">
    <source>
        <dbReference type="Proteomes" id="UP000489600"/>
    </source>
</evidence>
<dbReference type="OrthoDB" id="10632833at2759"/>
<gene>
    <name evidence="2" type="ORF">ANE_LOCUS1548</name>
</gene>
<organism evidence="2 3">
    <name type="scientific">Arabis nemorensis</name>
    <dbReference type="NCBI Taxonomy" id="586526"/>
    <lineage>
        <taxon>Eukaryota</taxon>
        <taxon>Viridiplantae</taxon>
        <taxon>Streptophyta</taxon>
        <taxon>Embryophyta</taxon>
        <taxon>Tracheophyta</taxon>
        <taxon>Spermatophyta</taxon>
        <taxon>Magnoliopsida</taxon>
        <taxon>eudicotyledons</taxon>
        <taxon>Gunneridae</taxon>
        <taxon>Pentapetalae</taxon>
        <taxon>rosids</taxon>
        <taxon>malvids</taxon>
        <taxon>Brassicales</taxon>
        <taxon>Brassicaceae</taxon>
        <taxon>Arabideae</taxon>
        <taxon>Arabis</taxon>
    </lineage>
</organism>
<dbReference type="EMBL" id="CABITT030000001">
    <property type="protein sequence ID" value="VVA91103.1"/>
    <property type="molecule type" value="Genomic_DNA"/>
</dbReference>
<evidence type="ECO:0000313" key="2">
    <source>
        <dbReference type="EMBL" id="VVA91103.1"/>
    </source>
</evidence>
<feature type="transmembrane region" description="Helical" evidence="1">
    <location>
        <begin position="84"/>
        <end position="104"/>
    </location>
</feature>
<keyword evidence="1" id="KW-1133">Transmembrane helix</keyword>
<keyword evidence="3" id="KW-1185">Reference proteome</keyword>
<accession>A0A565AQC3</accession>
<protein>
    <submittedName>
        <fullName evidence="2">Uncharacterized protein</fullName>
    </submittedName>
</protein>
<keyword evidence="1" id="KW-0472">Membrane</keyword>
<keyword evidence="1" id="KW-0812">Transmembrane</keyword>